<dbReference type="InterPro" id="IPR036291">
    <property type="entry name" value="NAD(P)-bd_dom_sf"/>
</dbReference>
<evidence type="ECO:0000256" key="1">
    <source>
        <dbReference type="ARBA" id="ARBA00006484"/>
    </source>
</evidence>
<sequence>MGKLDGKVALISGGARGQGAAEATTFAQEGAKVVFGDILDDAGAQVEADIRAAGGDAVYVHLDVTSEADWRGAVQEAVSRFGQLNILVNNAGIIIPRVPIEERTGDEWDRVMGVNAKGVFLGTKCAIPAMRQAGGGSIVNISSIAGIGQSLHQEPAYAASKGAVRIFTKVTASQHAKDKIRCNSVHPGPIDTEMLRSAMPDPQV</sequence>
<dbReference type="Proteomes" id="UP000019140">
    <property type="component" value="Unassembled WGS sequence"/>
</dbReference>
<evidence type="ECO:0008006" key="9">
    <source>
        <dbReference type="Google" id="ProtNLM"/>
    </source>
</evidence>
<dbReference type="GO" id="GO:0016491">
    <property type="term" value="F:oxidoreductase activity"/>
    <property type="evidence" value="ECO:0007669"/>
    <property type="project" value="UniProtKB-KW"/>
</dbReference>
<proteinExistence type="inferred from homology"/>
<evidence type="ECO:0000313" key="8">
    <source>
        <dbReference type="Proteomes" id="UP000019140"/>
    </source>
</evidence>
<protein>
    <recommendedName>
        <fullName evidence="9">Cyclopentanol dehydrogenase</fullName>
    </recommendedName>
</protein>
<keyword evidence="8" id="KW-1185">Reference proteome</keyword>
<gene>
    <name evidence="7" type="ORF">ETSY2_02865</name>
</gene>
<dbReference type="SUPFAM" id="SSF51735">
    <property type="entry name" value="NAD(P)-binding Rossmann-fold domains"/>
    <property type="match status" value="1"/>
</dbReference>
<dbReference type="Gene3D" id="3.40.50.720">
    <property type="entry name" value="NAD(P)-binding Rossmann-like Domain"/>
    <property type="match status" value="1"/>
</dbReference>
<evidence type="ECO:0000256" key="5">
    <source>
        <dbReference type="ARBA" id="ARBA00023221"/>
    </source>
</evidence>
<dbReference type="EMBL" id="AZHX01000119">
    <property type="protein sequence ID" value="ETX08863.1"/>
    <property type="molecule type" value="Genomic_DNA"/>
</dbReference>
<evidence type="ECO:0000256" key="6">
    <source>
        <dbReference type="RuleBase" id="RU000363"/>
    </source>
</evidence>
<dbReference type="PROSITE" id="PS00061">
    <property type="entry name" value="ADH_SHORT"/>
    <property type="match status" value="1"/>
</dbReference>
<comment type="caution">
    <text evidence="7">The sequence shown here is derived from an EMBL/GenBank/DDBJ whole genome shotgun (WGS) entry which is preliminary data.</text>
</comment>
<dbReference type="Pfam" id="PF00106">
    <property type="entry name" value="adh_short"/>
    <property type="match status" value="1"/>
</dbReference>
<evidence type="ECO:0000256" key="2">
    <source>
        <dbReference type="ARBA" id="ARBA00023002"/>
    </source>
</evidence>
<organism evidence="7 8">
    <name type="scientific">Candidatus Entotheonella gemina</name>
    <dbReference type="NCBI Taxonomy" id="1429439"/>
    <lineage>
        <taxon>Bacteria</taxon>
        <taxon>Pseudomonadati</taxon>
        <taxon>Nitrospinota/Tectimicrobiota group</taxon>
        <taxon>Candidatus Tectimicrobiota</taxon>
        <taxon>Candidatus Entotheonellia</taxon>
        <taxon>Candidatus Entotheonellales</taxon>
        <taxon>Candidatus Entotheonellaceae</taxon>
        <taxon>Candidatus Entotheonella</taxon>
    </lineage>
</organism>
<name>W4MF85_9BACT</name>
<accession>W4MF85</accession>
<dbReference type="HOGENOM" id="CLU_010194_1_0_7"/>
<dbReference type="AlphaFoldDB" id="W4MF85"/>
<evidence type="ECO:0000313" key="7">
    <source>
        <dbReference type="EMBL" id="ETX08863.1"/>
    </source>
</evidence>
<keyword evidence="4" id="KW-0443">Lipid metabolism</keyword>
<dbReference type="InterPro" id="IPR020904">
    <property type="entry name" value="Sc_DH/Rdtase_CS"/>
</dbReference>
<keyword evidence="5" id="KW-0753">Steroid metabolism</keyword>
<evidence type="ECO:0000256" key="3">
    <source>
        <dbReference type="ARBA" id="ARBA00023027"/>
    </source>
</evidence>
<dbReference type="InterPro" id="IPR002347">
    <property type="entry name" value="SDR_fam"/>
</dbReference>
<dbReference type="GO" id="GO:0008202">
    <property type="term" value="P:steroid metabolic process"/>
    <property type="evidence" value="ECO:0007669"/>
    <property type="project" value="UniProtKB-KW"/>
</dbReference>
<dbReference type="PANTHER" id="PTHR43180:SF28">
    <property type="entry name" value="NAD(P)-BINDING ROSSMANN-FOLD SUPERFAMILY PROTEIN"/>
    <property type="match status" value="1"/>
</dbReference>
<dbReference type="PRINTS" id="PR00081">
    <property type="entry name" value="GDHRDH"/>
</dbReference>
<evidence type="ECO:0000256" key="4">
    <source>
        <dbReference type="ARBA" id="ARBA00023098"/>
    </source>
</evidence>
<keyword evidence="2" id="KW-0560">Oxidoreductase</keyword>
<dbReference type="PRINTS" id="PR00080">
    <property type="entry name" value="SDRFAMILY"/>
</dbReference>
<comment type="similarity">
    <text evidence="1 6">Belongs to the short-chain dehydrogenases/reductases (SDR) family.</text>
</comment>
<dbReference type="FunFam" id="3.40.50.720:FF:000084">
    <property type="entry name" value="Short-chain dehydrogenase reductase"/>
    <property type="match status" value="1"/>
</dbReference>
<reference evidence="7 8" key="1">
    <citation type="journal article" date="2014" name="Nature">
        <title>An environmental bacterial taxon with a large and distinct metabolic repertoire.</title>
        <authorList>
            <person name="Wilson M.C."/>
            <person name="Mori T."/>
            <person name="Ruckert C."/>
            <person name="Uria A.R."/>
            <person name="Helf M.J."/>
            <person name="Takada K."/>
            <person name="Gernert C."/>
            <person name="Steffens U.A."/>
            <person name="Heycke N."/>
            <person name="Schmitt S."/>
            <person name="Rinke C."/>
            <person name="Helfrich E.J."/>
            <person name="Brachmann A.O."/>
            <person name="Gurgui C."/>
            <person name="Wakimoto T."/>
            <person name="Kracht M."/>
            <person name="Crusemann M."/>
            <person name="Hentschel U."/>
            <person name="Abe I."/>
            <person name="Matsunaga S."/>
            <person name="Kalinowski J."/>
            <person name="Takeyama H."/>
            <person name="Piel J."/>
        </authorList>
    </citation>
    <scope>NUCLEOTIDE SEQUENCE [LARGE SCALE GENOMIC DNA]</scope>
    <source>
        <strain evidence="8">TSY2</strain>
    </source>
</reference>
<dbReference type="PANTHER" id="PTHR43180">
    <property type="entry name" value="3-OXOACYL-(ACYL-CARRIER-PROTEIN) REDUCTASE (AFU_ORTHOLOGUE AFUA_6G11210)"/>
    <property type="match status" value="1"/>
</dbReference>
<keyword evidence="3" id="KW-0520">NAD</keyword>
<feature type="non-terminal residue" evidence="7">
    <location>
        <position position="204"/>
    </location>
</feature>